<keyword evidence="3 9" id="KW-0812">Transmembrane</keyword>
<evidence type="ECO:0000256" key="8">
    <source>
        <dbReference type="SAM" id="Coils"/>
    </source>
</evidence>
<dbReference type="InterPro" id="IPR024461">
    <property type="entry name" value="CCDC90-like"/>
</dbReference>
<evidence type="ECO:0000256" key="7">
    <source>
        <dbReference type="ARBA" id="ARBA00023136"/>
    </source>
</evidence>
<keyword evidence="6" id="KW-0496">Mitochondrion</keyword>
<dbReference type="InParanoid" id="C3YEH2"/>
<organism>
    <name type="scientific">Branchiostoma floridae</name>
    <name type="common">Florida lancelet</name>
    <name type="synonym">Amphioxus</name>
    <dbReference type="NCBI Taxonomy" id="7739"/>
    <lineage>
        <taxon>Eukaryota</taxon>
        <taxon>Metazoa</taxon>
        <taxon>Chordata</taxon>
        <taxon>Cephalochordata</taxon>
        <taxon>Leptocardii</taxon>
        <taxon>Amphioxiformes</taxon>
        <taxon>Branchiostomatidae</taxon>
        <taxon>Branchiostoma</taxon>
    </lineage>
</organism>
<dbReference type="STRING" id="7739.C3YEH2"/>
<sequence>MLVMRFASHRSKSSGLRNFSGLLQIITHSGSTSSEGQTAGRALSTAAVRGGHQCYHKRDVDLTPKVDRHLLFDTHTLVTRLETNGFTPEQAECVTLCLIEIMNSTLEKNQKELVSKLQQEIMMQQLMAHMSSIRKDMVILEKSEFSMLRNENDKLKGKVEQLQKTLKDDISKLKSDIALDINLEKSRTKEKLIFRCCLHHIMIHLLSSLFQESDLEKRIALTNNKIETDVAGLRTLLESSKADIIKYLAGSMLTCIAIASAFLFRLMFMK</sequence>
<gene>
    <name evidence="10" type="ORF">BRAFLDRAFT_282831</name>
</gene>
<feature type="transmembrane region" description="Helical" evidence="9">
    <location>
        <begin position="244"/>
        <end position="268"/>
    </location>
</feature>
<dbReference type="FunFam" id="1.20.5.340:FF:000015">
    <property type="entry name" value="Mitochondrial calcium uniporter regulator 1"/>
    <property type="match status" value="1"/>
</dbReference>
<accession>C3YEH2</accession>
<keyword evidence="7 9" id="KW-0472">Membrane</keyword>
<keyword evidence="5 8" id="KW-0175">Coiled coil</keyword>
<dbReference type="EMBL" id="GG666506">
    <property type="protein sequence ID" value="EEN61274.1"/>
    <property type="molecule type" value="Genomic_DNA"/>
</dbReference>
<evidence type="ECO:0000313" key="10">
    <source>
        <dbReference type="EMBL" id="EEN61274.1"/>
    </source>
</evidence>
<dbReference type="PANTHER" id="PTHR14360">
    <property type="entry name" value="PROTEIN FMP32, MITOCHONDRIAL"/>
    <property type="match status" value="1"/>
</dbReference>
<dbReference type="Gene3D" id="1.20.5.340">
    <property type="match status" value="1"/>
</dbReference>
<evidence type="ECO:0000256" key="9">
    <source>
        <dbReference type="SAM" id="Phobius"/>
    </source>
</evidence>
<feature type="coiled-coil region" evidence="8">
    <location>
        <begin position="145"/>
        <end position="172"/>
    </location>
</feature>
<keyword evidence="4 9" id="KW-1133">Transmembrane helix</keyword>
<dbReference type="GO" id="GO:0031966">
    <property type="term" value="C:mitochondrial membrane"/>
    <property type="evidence" value="ECO:0007669"/>
    <property type="project" value="UniProtKB-SubCell"/>
</dbReference>
<comment type="similarity">
    <text evidence="2">Belongs to the CCDC90 family.</text>
</comment>
<reference evidence="10" key="1">
    <citation type="journal article" date="2008" name="Nature">
        <title>The amphioxus genome and the evolution of the chordate karyotype.</title>
        <authorList>
            <consortium name="US DOE Joint Genome Institute (JGI-PGF)"/>
            <person name="Putnam N.H."/>
            <person name="Butts T."/>
            <person name="Ferrier D.E.K."/>
            <person name="Furlong R.F."/>
            <person name="Hellsten U."/>
            <person name="Kawashima T."/>
            <person name="Robinson-Rechavi M."/>
            <person name="Shoguchi E."/>
            <person name="Terry A."/>
            <person name="Yu J.-K."/>
            <person name="Benito-Gutierrez E.L."/>
            <person name="Dubchak I."/>
            <person name="Garcia-Fernandez J."/>
            <person name="Gibson-Brown J.J."/>
            <person name="Grigoriev I.V."/>
            <person name="Horton A.C."/>
            <person name="de Jong P.J."/>
            <person name="Jurka J."/>
            <person name="Kapitonov V.V."/>
            <person name="Kohara Y."/>
            <person name="Kuroki Y."/>
            <person name="Lindquist E."/>
            <person name="Lucas S."/>
            <person name="Osoegawa K."/>
            <person name="Pennacchio L.A."/>
            <person name="Salamov A.A."/>
            <person name="Satou Y."/>
            <person name="Sauka-Spengler T."/>
            <person name="Schmutz J."/>
            <person name="Shin-I T."/>
            <person name="Toyoda A."/>
            <person name="Bronner-Fraser M."/>
            <person name="Fujiyama A."/>
            <person name="Holland L.Z."/>
            <person name="Holland P.W.H."/>
            <person name="Satoh N."/>
            <person name="Rokhsar D.S."/>
        </authorList>
    </citation>
    <scope>NUCLEOTIDE SEQUENCE [LARGE SCALE GENOMIC DNA]</scope>
    <source>
        <strain evidence="10">S238N-H82</strain>
        <tissue evidence="10">Testes</tissue>
    </source>
</reference>
<evidence type="ECO:0000256" key="3">
    <source>
        <dbReference type="ARBA" id="ARBA00022692"/>
    </source>
</evidence>
<dbReference type="Pfam" id="PF07798">
    <property type="entry name" value="CCDC90-like"/>
    <property type="match status" value="2"/>
</dbReference>
<evidence type="ECO:0000256" key="5">
    <source>
        <dbReference type="ARBA" id="ARBA00023054"/>
    </source>
</evidence>
<dbReference type="AlphaFoldDB" id="C3YEH2"/>
<dbReference type="PANTHER" id="PTHR14360:SF1">
    <property type="entry name" value="PROTEIN FMP32, MITOCHONDRIAL"/>
    <property type="match status" value="1"/>
</dbReference>
<evidence type="ECO:0000256" key="6">
    <source>
        <dbReference type="ARBA" id="ARBA00023128"/>
    </source>
</evidence>
<evidence type="ECO:0000256" key="4">
    <source>
        <dbReference type="ARBA" id="ARBA00022989"/>
    </source>
</evidence>
<evidence type="ECO:0000256" key="2">
    <source>
        <dbReference type="ARBA" id="ARBA00007224"/>
    </source>
</evidence>
<evidence type="ECO:0000256" key="1">
    <source>
        <dbReference type="ARBA" id="ARBA00004325"/>
    </source>
</evidence>
<proteinExistence type="inferred from homology"/>
<name>C3YEH2_BRAFL</name>
<comment type="subcellular location">
    <subcellularLocation>
        <location evidence="1">Mitochondrion membrane</location>
    </subcellularLocation>
</comment>
<evidence type="ECO:0008006" key="11">
    <source>
        <dbReference type="Google" id="ProtNLM"/>
    </source>
</evidence>
<dbReference type="eggNOG" id="KOG3156">
    <property type="taxonomic scope" value="Eukaryota"/>
</dbReference>
<protein>
    <recommendedName>
        <fullName evidence="11">Coiled-coil domain-containing protein 90B, mitochondrial</fullName>
    </recommendedName>
</protein>